<comment type="caution">
    <text evidence="1">The sequence shown here is derived from an EMBL/GenBank/DDBJ whole genome shotgun (WGS) entry which is preliminary data.</text>
</comment>
<evidence type="ECO:0000313" key="1">
    <source>
        <dbReference type="EMBL" id="GAG15387.1"/>
    </source>
</evidence>
<dbReference type="AlphaFoldDB" id="X0VW88"/>
<reference evidence="1" key="1">
    <citation type="journal article" date="2014" name="Front. Microbiol.">
        <title>High frequency of phylogenetically diverse reductive dehalogenase-homologous genes in deep subseafloor sedimentary metagenomes.</title>
        <authorList>
            <person name="Kawai M."/>
            <person name="Futagami T."/>
            <person name="Toyoda A."/>
            <person name="Takaki Y."/>
            <person name="Nishi S."/>
            <person name="Hori S."/>
            <person name="Arai W."/>
            <person name="Tsubouchi T."/>
            <person name="Morono Y."/>
            <person name="Uchiyama I."/>
            <person name="Ito T."/>
            <person name="Fujiyama A."/>
            <person name="Inagaki F."/>
            <person name="Takami H."/>
        </authorList>
    </citation>
    <scope>NUCLEOTIDE SEQUENCE</scope>
    <source>
        <strain evidence="1">Expedition CK06-06</strain>
    </source>
</reference>
<organism evidence="1">
    <name type="scientific">marine sediment metagenome</name>
    <dbReference type="NCBI Taxonomy" id="412755"/>
    <lineage>
        <taxon>unclassified sequences</taxon>
        <taxon>metagenomes</taxon>
        <taxon>ecological metagenomes</taxon>
    </lineage>
</organism>
<protein>
    <submittedName>
        <fullName evidence="1">Uncharacterized protein</fullName>
    </submittedName>
</protein>
<name>X0VW88_9ZZZZ</name>
<sequence length="51" mass="5646">QYTDEMGINLLAEQMVIWTKEEKLEAKGSPVEATYILDKEETSGPASGESK</sequence>
<proteinExistence type="predicted"/>
<dbReference type="EMBL" id="BARS01033801">
    <property type="protein sequence ID" value="GAG15387.1"/>
    <property type="molecule type" value="Genomic_DNA"/>
</dbReference>
<feature type="non-terminal residue" evidence="1">
    <location>
        <position position="1"/>
    </location>
</feature>
<gene>
    <name evidence="1" type="ORF">S01H1_52299</name>
</gene>
<accession>X0VW88</accession>